<dbReference type="InterPro" id="IPR036291">
    <property type="entry name" value="NAD(P)-bd_dom_sf"/>
</dbReference>
<dbReference type="PROSITE" id="PS00061">
    <property type="entry name" value="ADH_SHORT"/>
    <property type="match status" value="1"/>
</dbReference>
<dbReference type="InterPro" id="IPR002347">
    <property type="entry name" value="SDR_fam"/>
</dbReference>
<proteinExistence type="inferred from homology"/>
<dbReference type="CDD" id="cd05355">
    <property type="entry name" value="SDR_c1"/>
    <property type="match status" value="1"/>
</dbReference>
<keyword evidence="2" id="KW-0560">Oxidoreductase</keyword>
<dbReference type="PRINTS" id="PR00080">
    <property type="entry name" value="SDRFAMILY"/>
</dbReference>
<evidence type="ECO:0000313" key="4">
    <source>
        <dbReference type="EMBL" id="KHD77203.1"/>
    </source>
</evidence>
<dbReference type="Pfam" id="PF13561">
    <property type="entry name" value="adh_short_C2"/>
    <property type="match status" value="1"/>
</dbReference>
<dbReference type="InterPro" id="IPR020904">
    <property type="entry name" value="Sc_DH/Rdtase_CS"/>
</dbReference>
<keyword evidence="5" id="KW-1185">Reference proteome</keyword>
<reference evidence="4 5" key="1">
    <citation type="submission" date="2014-10" db="EMBL/GenBank/DDBJ databases">
        <title>Draft genome sequence of Actinoplanes utahensis NRRL 12052.</title>
        <authorList>
            <person name="Velasco-Bucheli B."/>
            <person name="del Cerro C."/>
            <person name="Hormigo D."/>
            <person name="Garcia J.L."/>
            <person name="Acebal C."/>
            <person name="Arroyo M."/>
            <person name="de la Mata I."/>
        </authorList>
    </citation>
    <scope>NUCLEOTIDE SEQUENCE [LARGE SCALE GENOMIC DNA]</scope>
    <source>
        <strain evidence="4 5">NRRL 12052</strain>
    </source>
</reference>
<dbReference type="GO" id="GO:0016614">
    <property type="term" value="F:oxidoreductase activity, acting on CH-OH group of donors"/>
    <property type="evidence" value="ECO:0007669"/>
    <property type="project" value="UniProtKB-ARBA"/>
</dbReference>
<sequence>MPNGEVHIVAKDQYDQQDPQQQFRTPDDQGSGQISHPGLTGEMDTEPDHGEDSYRGNGRLNGRRAVITGGDSGIGRAVAIAYAREGADVLISYLPEEEDDARETTRLVEEAGRKAVAVPGDIRDETHCAGIVDTAITELGGLDILVNNAAYQMSQAEGIFDISTEQFDRVMKTNLYAMFWLSKAAASRMGPGSTIINTASIQGYQPSPQLLDYATTKAGIIAFTKALAANLADKGIRVNAVAPGPIWTPLIPATMPKEKVESFGEDTPLGRAGQPAELAPVYVFFASQESSYVTGEVLGATGGKPLA</sequence>
<gene>
    <name evidence="4" type="ORF">MB27_12195</name>
</gene>
<evidence type="ECO:0000313" key="5">
    <source>
        <dbReference type="Proteomes" id="UP000054537"/>
    </source>
</evidence>
<dbReference type="FunFam" id="3.40.50.720:FF:000097">
    <property type="entry name" value="SDR family oxidoreductase"/>
    <property type="match status" value="1"/>
</dbReference>
<evidence type="ECO:0000256" key="3">
    <source>
        <dbReference type="SAM" id="MobiDB-lite"/>
    </source>
</evidence>
<accession>A0A0A6UQ89</accession>
<dbReference type="PANTHER" id="PTHR48107:SF16">
    <property type="entry name" value="NADPH-DEPENDENT ALDEHYDE REDUCTASE 1, CHLOROPLASTIC"/>
    <property type="match status" value="1"/>
</dbReference>
<dbReference type="PRINTS" id="PR00081">
    <property type="entry name" value="GDHRDH"/>
</dbReference>
<dbReference type="SUPFAM" id="SSF51735">
    <property type="entry name" value="NAD(P)-binding Rossmann-fold domains"/>
    <property type="match status" value="1"/>
</dbReference>
<dbReference type="PANTHER" id="PTHR48107">
    <property type="entry name" value="NADPH-DEPENDENT ALDEHYDE REDUCTASE-LIKE PROTEIN, CHLOROPLASTIC-RELATED"/>
    <property type="match status" value="1"/>
</dbReference>
<dbReference type="eggNOG" id="COG1028">
    <property type="taxonomic scope" value="Bacteria"/>
</dbReference>
<feature type="region of interest" description="Disordered" evidence="3">
    <location>
        <begin position="1"/>
        <end position="61"/>
    </location>
</feature>
<dbReference type="EMBL" id="JRTT01000012">
    <property type="protein sequence ID" value="KHD77203.1"/>
    <property type="molecule type" value="Genomic_DNA"/>
</dbReference>
<comment type="similarity">
    <text evidence="1">Belongs to the short-chain dehydrogenases/reductases (SDR) family.</text>
</comment>
<evidence type="ECO:0000256" key="1">
    <source>
        <dbReference type="ARBA" id="ARBA00006484"/>
    </source>
</evidence>
<dbReference type="Proteomes" id="UP000054537">
    <property type="component" value="Unassembled WGS sequence"/>
</dbReference>
<protein>
    <submittedName>
        <fullName evidence="4">Oxidoreductase</fullName>
    </submittedName>
</protein>
<comment type="caution">
    <text evidence="4">The sequence shown here is derived from an EMBL/GenBank/DDBJ whole genome shotgun (WGS) entry which is preliminary data.</text>
</comment>
<dbReference type="Gene3D" id="3.40.50.720">
    <property type="entry name" value="NAD(P)-binding Rossmann-like Domain"/>
    <property type="match status" value="1"/>
</dbReference>
<name>A0A0A6UQ89_ACTUT</name>
<dbReference type="STRING" id="1869.MB27_12195"/>
<dbReference type="OrthoDB" id="9809287at2"/>
<dbReference type="AlphaFoldDB" id="A0A0A6UQ89"/>
<organism evidence="4 5">
    <name type="scientific">Actinoplanes utahensis</name>
    <dbReference type="NCBI Taxonomy" id="1869"/>
    <lineage>
        <taxon>Bacteria</taxon>
        <taxon>Bacillati</taxon>
        <taxon>Actinomycetota</taxon>
        <taxon>Actinomycetes</taxon>
        <taxon>Micromonosporales</taxon>
        <taxon>Micromonosporaceae</taxon>
        <taxon>Actinoplanes</taxon>
    </lineage>
</organism>
<evidence type="ECO:0000256" key="2">
    <source>
        <dbReference type="ARBA" id="ARBA00023002"/>
    </source>
</evidence>